<dbReference type="InterPro" id="IPR017452">
    <property type="entry name" value="GPCR_Rhodpsn_7TM"/>
</dbReference>
<reference evidence="16" key="1">
    <citation type="submission" date="2011-08" db="EMBL/GenBank/DDBJ databases">
        <title>The draft genome of Latimeria chalumnae.</title>
        <authorList>
            <person name="Di Palma F."/>
            <person name="Alfoldi J."/>
            <person name="Johnson J."/>
            <person name="Berlin A."/>
            <person name="Gnerre S."/>
            <person name="Jaffe D."/>
            <person name="MacCallum I."/>
            <person name="Young S."/>
            <person name="Walker B.J."/>
            <person name="Lander E."/>
            <person name="Lindblad-Toh K."/>
        </authorList>
    </citation>
    <scope>NUCLEOTIDE SEQUENCE [LARGE SCALE GENOMIC DNA]</scope>
    <source>
        <strain evidence="16">Wild caught</strain>
    </source>
</reference>
<evidence type="ECO:0000259" key="14">
    <source>
        <dbReference type="PROSITE" id="PS50262"/>
    </source>
</evidence>
<proteinExistence type="inferred from homology"/>
<dbReference type="PANTHER" id="PTHR24225">
    <property type="entry name" value="CHEMOTACTIC RECEPTOR"/>
    <property type="match status" value="1"/>
</dbReference>
<dbReference type="eggNOG" id="KOG3656">
    <property type="taxonomic scope" value="Eukaryota"/>
</dbReference>
<keyword evidence="5 12" id="KW-0297">G-protein coupled receptor</keyword>
<evidence type="ECO:0000256" key="11">
    <source>
        <dbReference type="ARBA" id="ARBA00025736"/>
    </source>
</evidence>
<dbReference type="Pfam" id="PF00001">
    <property type="entry name" value="7tm_1"/>
    <property type="match status" value="1"/>
</dbReference>
<dbReference type="PROSITE" id="PS00237">
    <property type="entry name" value="G_PROTEIN_RECEP_F1_1"/>
    <property type="match status" value="1"/>
</dbReference>
<feature type="transmembrane region" description="Helical" evidence="13">
    <location>
        <begin position="240"/>
        <end position="257"/>
    </location>
</feature>
<feature type="transmembrane region" description="Helical" evidence="13">
    <location>
        <begin position="147"/>
        <end position="169"/>
    </location>
</feature>
<dbReference type="SUPFAM" id="SSF81321">
    <property type="entry name" value="Family A G protein-coupled receptor-like"/>
    <property type="match status" value="1"/>
</dbReference>
<evidence type="ECO:0000256" key="12">
    <source>
        <dbReference type="RuleBase" id="RU000688"/>
    </source>
</evidence>
<dbReference type="InParanoid" id="H3AT99"/>
<evidence type="ECO:0000256" key="8">
    <source>
        <dbReference type="ARBA" id="ARBA00023170"/>
    </source>
</evidence>
<protein>
    <recommendedName>
        <fullName evidence="14">G-protein coupled receptors family 1 profile domain-containing protein</fullName>
    </recommendedName>
</protein>
<evidence type="ECO:0000256" key="2">
    <source>
        <dbReference type="ARBA" id="ARBA00022475"/>
    </source>
</evidence>
<evidence type="ECO:0000256" key="7">
    <source>
        <dbReference type="ARBA" id="ARBA00023157"/>
    </source>
</evidence>
<feature type="transmembrane region" description="Helical" evidence="13">
    <location>
        <begin position="202"/>
        <end position="228"/>
    </location>
</feature>
<evidence type="ECO:0000256" key="13">
    <source>
        <dbReference type="SAM" id="Phobius"/>
    </source>
</evidence>
<evidence type="ECO:0000256" key="10">
    <source>
        <dbReference type="ARBA" id="ARBA00023224"/>
    </source>
</evidence>
<dbReference type="Ensembl" id="ENSLACT00000012964.1">
    <property type="protein sequence ID" value="ENSLACP00000012870.1"/>
    <property type="gene ID" value="ENSLACG00000011331.1"/>
</dbReference>
<dbReference type="PRINTS" id="PR00237">
    <property type="entry name" value="GPCRRHODOPSN"/>
</dbReference>
<dbReference type="FunFam" id="1.20.1070.10:FF:000034">
    <property type="entry name" value="G-protein coupled receptor 1"/>
    <property type="match status" value="1"/>
</dbReference>
<dbReference type="Gene3D" id="1.20.1070.10">
    <property type="entry name" value="Rhodopsin 7-helix transmembrane proteins"/>
    <property type="match status" value="1"/>
</dbReference>
<dbReference type="EMBL" id="AFYH01067258">
    <property type="status" value="NOT_ANNOTATED_CDS"/>
    <property type="molecule type" value="Genomic_DNA"/>
</dbReference>
<keyword evidence="6 13" id="KW-0472">Membrane</keyword>
<feature type="transmembrane region" description="Helical" evidence="13">
    <location>
        <begin position="33"/>
        <end position="56"/>
    </location>
</feature>
<keyword evidence="7" id="KW-1015">Disulfide bond</keyword>
<organism evidence="15 16">
    <name type="scientific">Latimeria chalumnae</name>
    <name type="common">Coelacanth</name>
    <dbReference type="NCBI Taxonomy" id="7897"/>
    <lineage>
        <taxon>Eukaryota</taxon>
        <taxon>Metazoa</taxon>
        <taxon>Chordata</taxon>
        <taxon>Craniata</taxon>
        <taxon>Vertebrata</taxon>
        <taxon>Euteleostomi</taxon>
        <taxon>Coelacanthiformes</taxon>
        <taxon>Coelacanthidae</taxon>
        <taxon>Latimeria</taxon>
    </lineage>
</organism>
<evidence type="ECO:0000256" key="5">
    <source>
        <dbReference type="ARBA" id="ARBA00023040"/>
    </source>
</evidence>
<reference evidence="15" key="3">
    <citation type="submission" date="2025-09" db="UniProtKB">
        <authorList>
            <consortium name="Ensembl"/>
        </authorList>
    </citation>
    <scope>IDENTIFICATION</scope>
</reference>
<name>H3AT99_LATCH</name>
<reference evidence="15" key="2">
    <citation type="submission" date="2025-08" db="UniProtKB">
        <authorList>
            <consortium name="Ensembl"/>
        </authorList>
    </citation>
    <scope>IDENTIFICATION</scope>
</reference>
<evidence type="ECO:0000256" key="6">
    <source>
        <dbReference type="ARBA" id="ARBA00023136"/>
    </source>
</evidence>
<accession>H3AT99</accession>
<feature type="domain" description="G-protein coupled receptors family 1 profile" evidence="14">
    <location>
        <begin position="49"/>
        <end position="296"/>
    </location>
</feature>
<evidence type="ECO:0000256" key="4">
    <source>
        <dbReference type="ARBA" id="ARBA00022989"/>
    </source>
</evidence>
<dbReference type="GO" id="GO:0006954">
    <property type="term" value="P:inflammatory response"/>
    <property type="evidence" value="ECO:0007669"/>
    <property type="project" value="TreeGrafter"/>
</dbReference>
<dbReference type="PRINTS" id="PR00526">
    <property type="entry name" value="FMETLEUPHER"/>
</dbReference>
<evidence type="ECO:0000256" key="1">
    <source>
        <dbReference type="ARBA" id="ARBA00004651"/>
    </source>
</evidence>
<comment type="similarity">
    <text evidence="12">Belongs to the G-protein coupled receptor 1 family.</text>
</comment>
<keyword evidence="9" id="KW-0325">Glycoprotein</keyword>
<comment type="subcellular location">
    <subcellularLocation>
        <location evidence="1">Cell membrane</location>
        <topology evidence="1">Multi-pass membrane protein</topology>
    </subcellularLocation>
</comment>
<keyword evidence="16" id="KW-1185">Reference proteome</keyword>
<dbReference type="GO" id="GO:0007200">
    <property type="term" value="P:phospholipase C-activating G protein-coupled receptor signaling pathway"/>
    <property type="evidence" value="ECO:0007669"/>
    <property type="project" value="TreeGrafter"/>
</dbReference>
<sequence length="348" mass="40169">MTTIFNYDQYEEEDNLTSTTGPSIKEEFTNVRIVVIIIYSIIFLLGVSGNGMVIWISGFKMKKTPSTIWFLNLAIADFVLTVFLPFYIAQVSLNYHWPFGRVMCKLCSAILVVNMYTSVFLLTCISIDRCASVFYPVQMQNYRTNSLIALINLTVWVLGFVMSIPMLLFRNTYTFDNVTYCLKNFSYFAPVLDQKKSHSTTVIISFLFGFLIPFFIITICYANIILRLKRKHNVKSNKPFRIMLAVIVAFFVCWFPYHVFSFIEIELQKPGFVFKTGMAIASCLIFLNSCINPFLYVFVGQEFKKKMWQSIFKSLENAFAEETLVNSRFSTKRSLSQCSEHPALTQTV</sequence>
<dbReference type="CDD" id="cd14974">
    <property type="entry name" value="7tmA_Anaphylatoxin_R-like"/>
    <property type="match status" value="1"/>
</dbReference>
<feature type="transmembrane region" description="Helical" evidence="13">
    <location>
        <begin position="108"/>
        <end position="127"/>
    </location>
</feature>
<dbReference type="InterPro" id="IPR000276">
    <property type="entry name" value="GPCR_Rhodpsn"/>
</dbReference>
<dbReference type="GO" id="GO:0007204">
    <property type="term" value="P:positive regulation of cytosolic calcium ion concentration"/>
    <property type="evidence" value="ECO:0007669"/>
    <property type="project" value="TreeGrafter"/>
</dbReference>
<keyword evidence="2" id="KW-1003">Cell membrane</keyword>
<dbReference type="GeneTree" id="ENSGT01020000230438"/>
<dbReference type="PANTHER" id="PTHR24225:SF0">
    <property type="entry name" value="N-FORMYL PEPTIDE RECEPTOR 2"/>
    <property type="match status" value="1"/>
</dbReference>
<evidence type="ECO:0000256" key="9">
    <source>
        <dbReference type="ARBA" id="ARBA00023180"/>
    </source>
</evidence>
<feature type="transmembrane region" description="Helical" evidence="13">
    <location>
        <begin position="277"/>
        <end position="299"/>
    </location>
</feature>
<dbReference type="GO" id="GO:0005886">
    <property type="term" value="C:plasma membrane"/>
    <property type="evidence" value="ECO:0007669"/>
    <property type="project" value="UniProtKB-SubCell"/>
</dbReference>
<keyword evidence="8 12" id="KW-0675">Receptor</keyword>
<dbReference type="HOGENOM" id="CLU_009579_8_0_1"/>
<dbReference type="AlphaFoldDB" id="H3AT99"/>
<evidence type="ECO:0000313" key="15">
    <source>
        <dbReference type="Ensembl" id="ENSLACP00000012870.1"/>
    </source>
</evidence>
<keyword evidence="3 12" id="KW-0812">Transmembrane</keyword>
<dbReference type="GO" id="GO:0004930">
    <property type="term" value="F:G protein-coupled receptor activity"/>
    <property type="evidence" value="ECO:0007669"/>
    <property type="project" value="UniProtKB-KW"/>
</dbReference>
<evidence type="ECO:0000256" key="3">
    <source>
        <dbReference type="ARBA" id="ARBA00022692"/>
    </source>
</evidence>
<keyword evidence="10 12" id="KW-0807">Transducer</keyword>
<comment type="similarity">
    <text evidence="11">Belongs to the chemokine-like receptor (CMKLR) family.</text>
</comment>
<gene>
    <name evidence="15" type="primary">LOC102360823</name>
</gene>
<feature type="transmembrane region" description="Helical" evidence="13">
    <location>
        <begin position="68"/>
        <end position="88"/>
    </location>
</feature>
<dbReference type="GO" id="GO:0004875">
    <property type="term" value="F:complement receptor activity"/>
    <property type="evidence" value="ECO:0007669"/>
    <property type="project" value="TreeGrafter"/>
</dbReference>
<dbReference type="Proteomes" id="UP000008672">
    <property type="component" value="Unassembled WGS sequence"/>
</dbReference>
<dbReference type="OMA" id="APIRIMD"/>
<keyword evidence="4 13" id="KW-1133">Transmembrane helix</keyword>
<dbReference type="PROSITE" id="PS50262">
    <property type="entry name" value="G_PROTEIN_RECEP_F1_2"/>
    <property type="match status" value="1"/>
</dbReference>
<dbReference type="InterPro" id="IPR000826">
    <property type="entry name" value="Formyl_rcpt-rel"/>
</dbReference>
<evidence type="ECO:0000313" key="16">
    <source>
        <dbReference type="Proteomes" id="UP000008672"/>
    </source>
</evidence>